<evidence type="ECO:0000313" key="2">
    <source>
        <dbReference type="Proteomes" id="UP000239239"/>
    </source>
</evidence>
<dbReference type="AlphaFoldDB" id="A0A2S6EYX6"/>
<evidence type="ECO:0000313" key="1">
    <source>
        <dbReference type="EMBL" id="PPK30384.1"/>
    </source>
</evidence>
<dbReference type="InterPro" id="IPR036047">
    <property type="entry name" value="F-box-like_dom_sf"/>
</dbReference>
<dbReference type="InterPro" id="IPR001810">
    <property type="entry name" value="F-box_dom"/>
</dbReference>
<name>A0A2S6EYX6_LEGPN</name>
<protein>
    <submittedName>
        <fullName evidence="1">F-box protein</fullName>
    </submittedName>
</protein>
<proteinExistence type="predicted"/>
<dbReference type="OrthoDB" id="5657153at2"/>
<dbReference type="Pfam" id="PF00646">
    <property type="entry name" value="F-box"/>
    <property type="match status" value="1"/>
</dbReference>
<reference evidence="1 2" key="1">
    <citation type="submission" date="2018-02" db="EMBL/GenBank/DDBJ databases">
        <title>Draft genome sequences of four Legionella pneumophila clinical strains isolated in Ontario.</title>
        <authorList>
            <person name="Fortuna A."/>
            <person name="Ramnarine R."/>
            <person name="Li A."/>
            <person name="Frantz C."/>
            <person name="Mallo G."/>
        </authorList>
    </citation>
    <scope>NUCLEOTIDE SEQUENCE [LARGE SCALE GENOMIC DNA]</scope>
    <source>
        <strain evidence="1 2">LG61</strain>
    </source>
</reference>
<dbReference type="PROSITE" id="PS50181">
    <property type="entry name" value="FBOX"/>
    <property type="match status" value="1"/>
</dbReference>
<dbReference type="SUPFAM" id="SSF81383">
    <property type="entry name" value="F-box domain"/>
    <property type="match status" value="1"/>
</dbReference>
<organism evidence="1 2">
    <name type="scientific">Legionella pneumophila</name>
    <dbReference type="NCBI Taxonomy" id="446"/>
    <lineage>
        <taxon>Bacteria</taxon>
        <taxon>Pseudomonadati</taxon>
        <taxon>Pseudomonadota</taxon>
        <taxon>Gammaproteobacteria</taxon>
        <taxon>Legionellales</taxon>
        <taxon>Legionellaceae</taxon>
        <taxon>Legionella</taxon>
    </lineage>
</organism>
<comment type="caution">
    <text evidence="1">The sequence shown here is derived from an EMBL/GenBank/DDBJ whole genome shotgun (WGS) entry which is preliminary data.</text>
</comment>
<accession>A0A2S6EYX6</accession>
<gene>
    <name evidence="1" type="ORF">C3928_06335</name>
</gene>
<dbReference type="Proteomes" id="UP000239239">
    <property type="component" value="Unassembled WGS sequence"/>
</dbReference>
<dbReference type="EMBL" id="PQWY01000011">
    <property type="protein sequence ID" value="PPK30384.1"/>
    <property type="molecule type" value="Genomic_DNA"/>
</dbReference>
<sequence>MKLKNLFNIFKESDDVTKIENNGDLSTLPPEVLQIIVSYLDSKSVLNVRTLSKDHLEKIHYFLSDLEVAKKTGLVNLGLQNLIAVGKNVMHRKYGISDFYGKPKEPGSKEINKSFEKRVTLFTNETDADAHIKKHTQNSEFGYLESKPHKTVVTVKNQNTLFRIQKPIGKETDLVLSVSDKEEITKKLEFK</sequence>
<dbReference type="RefSeq" id="WP_027226786.1">
    <property type="nucleotide sequence ID" value="NZ_CP017601.1"/>
</dbReference>